<name>A0ABR1Q4D7_9PEZI</name>
<dbReference type="PANTHER" id="PTHR21310">
    <property type="entry name" value="AMINOGLYCOSIDE PHOSPHOTRANSFERASE-RELATED-RELATED"/>
    <property type="match status" value="1"/>
</dbReference>
<dbReference type="RefSeq" id="XP_066696895.1">
    <property type="nucleotide sequence ID" value="XM_066847404.1"/>
</dbReference>
<evidence type="ECO:0000313" key="2">
    <source>
        <dbReference type="EMBL" id="KAK7946861.1"/>
    </source>
</evidence>
<organism evidence="2 3">
    <name type="scientific">Apiospora aurea</name>
    <dbReference type="NCBI Taxonomy" id="335848"/>
    <lineage>
        <taxon>Eukaryota</taxon>
        <taxon>Fungi</taxon>
        <taxon>Dikarya</taxon>
        <taxon>Ascomycota</taxon>
        <taxon>Pezizomycotina</taxon>
        <taxon>Sordariomycetes</taxon>
        <taxon>Xylariomycetidae</taxon>
        <taxon>Amphisphaeriales</taxon>
        <taxon>Apiosporaceae</taxon>
        <taxon>Apiospora</taxon>
    </lineage>
</organism>
<comment type="caution">
    <text evidence="2">The sequence shown here is derived from an EMBL/GenBank/DDBJ whole genome shotgun (WGS) entry which is preliminary data.</text>
</comment>
<dbReference type="EMBL" id="JAQQWE010000007">
    <property type="protein sequence ID" value="KAK7946861.1"/>
    <property type="molecule type" value="Genomic_DNA"/>
</dbReference>
<proteinExistence type="predicted"/>
<keyword evidence="3" id="KW-1185">Reference proteome</keyword>
<feature type="domain" description="Aminoglycoside phosphotransferase" evidence="1">
    <location>
        <begin position="72"/>
        <end position="335"/>
    </location>
</feature>
<dbReference type="PANTHER" id="PTHR21310:SF56">
    <property type="entry name" value="AMINOGLYCOSIDE PHOSPHOTRANSFERASE DOMAIN-CONTAINING PROTEIN"/>
    <property type="match status" value="1"/>
</dbReference>
<dbReference type="Pfam" id="PF01636">
    <property type="entry name" value="APH"/>
    <property type="match status" value="1"/>
</dbReference>
<gene>
    <name evidence="2" type="ORF">PG986_011182</name>
</gene>
<dbReference type="SUPFAM" id="SSF56112">
    <property type="entry name" value="Protein kinase-like (PK-like)"/>
    <property type="match status" value="1"/>
</dbReference>
<dbReference type="InterPro" id="IPR051678">
    <property type="entry name" value="AGP_Transferase"/>
</dbReference>
<dbReference type="Proteomes" id="UP001391051">
    <property type="component" value="Unassembled WGS sequence"/>
</dbReference>
<accession>A0ABR1Q4D7</accession>
<dbReference type="InterPro" id="IPR011009">
    <property type="entry name" value="Kinase-like_dom_sf"/>
</dbReference>
<dbReference type="GeneID" id="92080466"/>
<evidence type="ECO:0000259" key="1">
    <source>
        <dbReference type="Pfam" id="PF01636"/>
    </source>
</evidence>
<sequence length="407" mass="45862">MGLMELPEDCNRTASQLWRMGVPSLVPTLSEEEQDGICRLLDSEEAEGFPRSTALCQQLWPSAIAGTINIEFLSDGACNHVFSLSLSEMRGDRALHHDLVIHIPTTRASIPQSAAILQYLKKYTKLKIPEVVTWDATNDNPLGFSYLILSRLPGKAMSSMWKDLTHEGKLIIAAEMASLYRQLESFTSPVAGSIEVQPKEARLSPSNIDDHVVLKVFGAKHSSQPDDLDRWLNSGDDMLPLHRLRQDPADLAMSDILLAVLQRQIYHGCAAVDMYGKIQKKIQRMVADGLISSSEEIHDKKICLRHPDLFPRNILVDIDEKGDPFISGVVDWDHAWFVPRFAARVVPEWLWDHRQEFEGSYDSQSTESGGPDSPENQQIMEAFEDAVGEDWMDEALGERFTYLRTLF</sequence>
<reference evidence="2 3" key="1">
    <citation type="submission" date="2023-01" db="EMBL/GenBank/DDBJ databases">
        <title>Analysis of 21 Apiospora genomes using comparative genomics revels a genus with tremendous synthesis potential of carbohydrate active enzymes and secondary metabolites.</title>
        <authorList>
            <person name="Sorensen T."/>
        </authorList>
    </citation>
    <scope>NUCLEOTIDE SEQUENCE [LARGE SCALE GENOMIC DNA]</scope>
    <source>
        <strain evidence="2 3">CBS 24483</strain>
    </source>
</reference>
<dbReference type="InterPro" id="IPR002575">
    <property type="entry name" value="Aminoglycoside_PTrfase"/>
</dbReference>
<protein>
    <recommendedName>
        <fullName evidence="1">Aminoglycoside phosphotransferase domain-containing protein</fullName>
    </recommendedName>
</protein>
<evidence type="ECO:0000313" key="3">
    <source>
        <dbReference type="Proteomes" id="UP001391051"/>
    </source>
</evidence>